<evidence type="ECO:0000313" key="4">
    <source>
        <dbReference type="Proteomes" id="UP000570514"/>
    </source>
</evidence>
<dbReference type="EMBL" id="JAASRM010000001">
    <property type="protein sequence ID" value="NIK87468.1"/>
    <property type="molecule type" value="Genomic_DNA"/>
</dbReference>
<dbReference type="Pfam" id="PF11776">
    <property type="entry name" value="RcnB"/>
    <property type="match status" value="1"/>
</dbReference>
<feature type="chain" id="PRO_5032535570" evidence="2">
    <location>
        <begin position="22"/>
        <end position="158"/>
    </location>
</feature>
<feature type="compositionally biased region" description="Basic and acidic residues" evidence="1">
    <location>
        <begin position="70"/>
        <end position="102"/>
    </location>
</feature>
<protein>
    <submittedName>
        <fullName evidence="3">Ni/Co efflux regulator RcnB</fullName>
    </submittedName>
</protein>
<keyword evidence="4" id="KW-1185">Reference proteome</keyword>
<sequence>MRKIQTALILATVLSAAPSFAQMAGSVPKPTPPDTDRPFNMDHPRNLPDTPTHQTAPYQVERPLNLPHDPVTEQREERFRQDVRNDERDRAHQAAEQKREFITDFGRFGLSPPPPNAMWLREGSDAVLLDQKTGKVLAKRHAVFKNGTTTRPLNTLPQ</sequence>
<dbReference type="RefSeq" id="WP_167081131.1">
    <property type="nucleotide sequence ID" value="NZ_BAAADC010000001.1"/>
</dbReference>
<keyword evidence="2" id="KW-0732">Signal</keyword>
<reference evidence="3 4" key="1">
    <citation type="submission" date="2020-03" db="EMBL/GenBank/DDBJ databases">
        <title>Genomic Encyclopedia of Type Strains, Phase IV (KMG-IV): sequencing the most valuable type-strain genomes for metagenomic binning, comparative biology and taxonomic classification.</title>
        <authorList>
            <person name="Goeker M."/>
        </authorList>
    </citation>
    <scope>NUCLEOTIDE SEQUENCE [LARGE SCALE GENOMIC DNA]</scope>
    <source>
        <strain evidence="3 4">DSM 19867</strain>
    </source>
</reference>
<comment type="caution">
    <text evidence="3">The sequence shown here is derived from an EMBL/GenBank/DDBJ whole genome shotgun (WGS) entry which is preliminary data.</text>
</comment>
<name>A0A846MVA8_9PROT</name>
<dbReference type="Gene3D" id="3.10.450.160">
    <property type="entry name" value="inner membrane protein cigr"/>
    <property type="match status" value="1"/>
</dbReference>
<evidence type="ECO:0000313" key="3">
    <source>
        <dbReference type="EMBL" id="NIK87468.1"/>
    </source>
</evidence>
<feature type="region of interest" description="Disordered" evidence="1">
    <location>
        <begin position="51"/>
        <end position="108"/>
    </location>
</feature>
<accession>A0A846MVA8</accession>
<dbReference type="Proteomes" id="UP000570514">
    <property type="component" value="Unassembled WGS sequence"/>
</dbReference>
<feature type="signal peptide" evidence="2">
    <location>
        <begin position="1"/>
        <end position="21"/>
    </location>
</feature>
<evidence type="ECO:0000256" key="1">
    <source>
        <dbReference type="SAM" id="MobiDB-lite"/>
    </source>
</evidence>
<dbReference type="InterPro" id="IPR024572">
    <property type="entry name" value="RcnB"/>
</dbReference>
<dbReference type="AlphaFoldDB" id="A0A846MVA8"/>
<gene>
    <name evidence="3" type="ORF">FHS83_000786</name>
</gene>
<organism evidence="3 4">
    <name type="scientific">Rhizomicrobium palustre</name>
    <dbReference type="NCBI Taxonomy" id="189966"/>
    <lineage>
        <taxon>Bacteria</taxon>
        <taxon>Pseudomonadati</taxon>
        <taxon>Pseudomonadota</taxon>
        <taxon>Alphaproteobacteria</taxon>
        <taxon>Micropepsales</taxon>
        <taxon>Micropepsaceae</taxon>
        <taxon>Rhizomicrobium</taxon>
    </lineage>
</organism>
<proteinExistence type="predicted"/>
<evidence type="ECO:0000256" key="2">
    <source>
        <dbReference type="SAM" id="SignalP"/>
    </source>
</evidence>